<dbReference type="InterPro" id="IPR011009">
    <property type="entry name" value="Kinase-like_dom_sf"/>
</dbReference>
<dbReference type="InterPro" id="IPR000719">
    <property type="entry name" value="Prot_kinase_dom"/>
</dbReference>
<dbReference type="CDD" id="cd08216">
    <property type="entry name" value="PK_STRAD"/>
    <property type="match status" value="1"/>
</dbReference>
<sequence>MADVQYEGDARHYTLLTLIGRNFEGNAVVHIARHVSSDNLVAVRRINLDKVKDSFVELHQECNFSKLMQHEHILPHYTSFVNANELWVVMPLMEHGSARDLLDRNCPDGLKESVIAQIMRDVVLALDYLHRMGFIHRSVKASHILLTQSGGVHLSGLRTAVSMVEEGKRLKAVFDFPTRNAVRNLPWLATEVLEQNLLGYDAKSDIYSVGITACELSNGCVPFSDMVPMKMLLEKINGTTPKLLDCSTLCDVDGVQPQDTGLRVDSGIGGSTGLANVPDPYQRRFSTHFHDFMEVCLRRDPVDRPSASQLLQHPFFKQVRKSSSDVLGPMLQAVHPLSQLTEGKVDDQSEYIDNSEVGNIAEAVEKFESLDMVDPWEFD</sequence>
<feature type="domain" description="Protein kinase" evidence="2">
    <location>
        <begin position="13"/>
        <end position="316"/>
    </location>
</feature>
<dbReference type="PANTHER" id="PTHR48014">
    <property type="entry name" value="SERINE/THREONINE-PROTEIN KINASE FRAY2"/>
    <property type="match status" value="1"/>
</dbReference>
<dbReference type="SUPFAM" id="SSF56112">
    <property type="entry name" value="Protein kinase-like (PK-like)"/>
    <property type="match status" value="1"/>
</dbReference>
<dbReference type="EnsemblMetazoa" id="XM_030972612">
    <property type="protein sequence ID" value="XP_030828472"/>
    <property type="gene ID" value="LOC578270"/>
</dbReference>
<dbReference type="GO" id="GO:0043539">
    <property type="term" value="F:protein serine/threonine kinase activator activity"/>
    <property type="evidence" value="ECO:0000318"/>
    <property type="project" value="GO_Central"/>
</dbReference>
<dbReference type="PANTHER" id="PTHR48014:SF21">
    <property type="entry name" value="SERINE_THREONINE-PROTEIN KINASE FRAY2"/>
    <property type="match status" value="1"/>
</dbReference>
<dbReference type="RefSeq" id="XP_030853194.1">
    <property type="nucleotide sequence ID" value="XM_030997334.1"/>
</dbReference>
<reference evidence="3" key="2">
    <citation type="submission" date="2021-01" db="UniProtKB">
        <authorList>
            <consortium name="EnsemblMetazoa"/>
        </authorList>
    </citation>
    <scope>IDENTIFICATION</scope>
</reference>
<dbReference type="RefSeq" id="XP_030853199.1">
    <property type="nucleotide sequence ID" value="XM_030997339.1"/>
</dbReference>
<dbReference type="KEGG" id="spu:578270"/>
<dbReference type="Gene3D" id="1.10.510.10">
    <property type="entry name" value="Transferase(Phosphotransferase) domain 1"/>
    <property type="match status" value="1"/>
</dbReference>
<keyword evidence="4" id="KW-1185">Reference proteome</keyword>
<evidence type="ECO:0000256" key="1">
    <source>
        <dbReference type="ARBA" id="ARBA00008874"/>
    </source>
</evidence>
<dbReference type="OMA" id="INGVMPF"/>
<accession>A0A7M7MYK7</accession>
<proteinExistence type="inferred from homology"/>
<dbReference type="AlphaFoldDB" id="A0A7M7MYK7"/>
<name>A0A7M7MYK7_STRPU</name>
<dbReference type="InterPro" id="IPR047173">
    <property type="entry name" value="STRAD_A/B-like"/>
</dbReference>
<dbReference type="GO" id="GO:0006611">
    <property type="term" value="P:protein export from nucleus"/>
    <property type="evidence" value="ECO:0000318"/>
    <property type="project" value="GO_Central"/>
</dbReference>
<dbReference type="GeneID" id="578270"/>
<dbReference type="KEGG" id="spu:115929117"/>
<dbReference type="GeneID" id="115929117"/>
<evidence type="ECO:0000313" key="3">
    <source>
        <dbReference type="EnsemblMetazoa" id="XP_030828472"/>
    </source>
</evidence>
<dbReference type="Proteomes" id="UP000007110">
    <property type="component" value="Unassembled WGS sequence"/>
</dbReference>
<dbReference type="EnsemblMetazoa" id="XM_030997334">
    <property type="protein sequence ID" value="XP_030853194"/>
    <property type="gene ID" value="LOC115929117"/>
</dbReference>
<dbReference type="RefSeq" id="XP_030828472.1">
    <property type="nucleotide sequence ID" value="XM_030972612.1"/>
</dbReference>
<dbReference type="GO" id="GO:0005524">
    <property type="term" value="F:ATP binding"/>
    <property type="evidence" value="ECO:0007669"/>
    <property type="project" value="InterPro"/>
</dbReference>
<evidence type="ECO:0000259" key="2">
    <source>
        <dbReference type="PROSITE" id="PS50011"/>
    </source>
</evidence>
<dbReference type="Pfam" id="PF00069">
    <property type="entry name" value="Pkinase"/>
    <property type="match status" value="1"/>
</dbReference>
<protein>
    <recommendedName>
        <fullName evidence="2">Protein kinase domain-containing protein</fullName>
    </recommendedName>
</protein>
<dbReference type="GO" id="GO:0004672">
    <property type="term" value="F:protein kinase activity"/>
    <property type="evidence" value="ECO:0007669"/>
    <property type="project" value="InterPro"/>
</dbReference>
<dbReference type="InParanoid" id="A0A7M7MYK7"/>
<dbReference type="EnsemblMetazoa" id="XM_030997339">
    <property type="protein sequence ID" value="XP_030853199"/>
    <property type="gene ID" value="LOC115929117"/>
</dbReference>
<dbReference type="Gene3D" id="3.30.200.20">
    <property type="entry name" value="Phosphorylase Kinase, domain 1"/>
    <property type="match status" value="1"/>
</dbReference>
<dbReference type="OrthoDB" id="840771at2759"/>
<reference evidence="4" key="1">
    <citation type="submission" date="2015-02" db="EMBL/GenBank/DDBJ databases">
        <title>Genome sequencing for Strongylocentrotus purpuratus.</title>
        <authorList>
            <person name="Murali S."/>
            <person name="Liu Y."/>
            <person name="Vee V."/>
            <person name="English A."/>
            <person name="Wang M."/>
            <person name="Skinner E."/>
            <person name="Han Y."/>
            <person name="Muzny D.M."/>
            <person name="Worley K.C."/>
            <person name="Gibbs R.A."/>
        </authorList>
    </citation>
    <scope>NUCLEOTIDE SEQUENCE</scope>
</reference>
<dbReference type="GO" id="GO:1902554">
    <property type="term" value="C:serine/threonine protein kinase complex"/>
    <property type="evidence" value="ECO:0000318"/>
    <property type="project" value="GO_Central"/>
</dbReference>
<dbReference type="PROSITE" id="PS50011">
    <property type="entry name" value="PROTEIN_KINASE_DOM"/>
    <property type="match status" value="1"/>
</dbReference>
<organism evidence="3 4">
    <name type="scientific">Strongylocentrotus purpuratus</name>
    <name type="common">Purple sea urchin</name>
    <dbReference type="NCBI Taxonomy" id="7668"/>
    <lineage>
        <taxon>Eukaryota</taxon>
        <taxon>Metazoa</taxon>
        <taxon>Echinodermata</taxon>
        <taxon>Eleutherozoa</taxon>
        <taxon>Echinozoa</taxon>
        <taxon>Echinoidea</taxon>
        <taxon>Euechinoidea</taxon>
        <taxon>Echinacea</taxon>
        <taxon>Camarodonta</taxon>
        <taxon>Echinidea</taxon>
        <taxon>Strongylocentrotidae</taxon>
        <taxon>Strongylocentrotus</taxon>
    </lineage>
</organism>
<evidence type="ECO:0000313" key="4">
    <source>
        <dbReference type="Proteomes" id="UP000007110"/>
    </source>
</evidence>
<comment type="similarity">
    <text evidence="1">Belongs to the protein kinase superfamily. STE Ser/Thr protein kinase family. STE20 subfamily.</text>
</comment>